<dbReference type="AlphaFoldDB" id="A0AAP2W6S5"/>
<proteinExistence type="predicted"/>
<evidence type="ECO:0000313" key="1">
    <source>
        <dbReference type="EMBL" id="MCD1294569.1"/>
    </source>
</evidence>
<reference evidence="1 2" key="1">
    <citation type="submission" date="2017-11" db="EMBL/GenBank/DDBJ databases">
        <title>Isolation and Characterization of Family Methanocellaceae Species from Potential Methane Hydrate Area Offshore Southwestern Taiwan.</title>
        <authorList>
            <person name="Zhang W.-L."/>
            <person name="Chen W.-C."/>
            <person name="Lai M.-C."/>
            <person name="Chen S.-C."/>
        </authorList>
    </citation>
    <scope>NUCLEOTIDE SEQUENCE [LARGE SCALE GENOMIC DNA]</scope>
    <source>
        <strain evidence="1 2">CWC-04</strain>
    </source>
</reference>
<sequence>MKSSHALFLAMIMIFVILSGCCSGLQGNPMYSGKNITPGYKLYNVDKLQYWKYNVTMAASGVNSTWDMTVQVDYPMIDGEKLRHMVVDTVGNGMDIQYDIWSNISSYNIERMYAKGNIGDYHQEREVSKLQIYTLPDVGLAYIIVPFMHTGNITVVDPNGNPGKVMYYSATDNKNFTVSYWVHPDIPVPVKIVLSEKNFQITMMLVDYKP</sequence>
<keyword evidence="2" id="KW-1185">Reference proteome</keyword>
<dbReference type="PROSITE" id="PS51257">
    <property type="entry name" value="PROKAR_LIPOPROTEIN"/>
    <property type="match status" value="1"/>
</dbReference>
<evidence type="ECO:0008006" key="3">
    <source>
        <dbReference type="Google" id="ProtNLM"/>
    </source>
</evidence>
<dbReference type="EMBL" id="PGCK01000004">
    <property type="protein sequence ID" value="MCD1294569.1"/>
    <property type="molecule type" value="Genomic_DNA"/>
</dbReference>
<accession>A0AAP2W6S5</accession>
<evidence type="ECO:0000313" key="2">
    <source>
        <dbReference type="Proteomes" id="UP001320159"/>
    </source>
</evidence>
<organism evidence="1 2">
    <name type="scientific">Methanooceanicella nereidis</name>
    <dbReference type="NCBI Taxonomy" id="2052831"/>
    <lineage>
        <taxon>Archaea</taxon>
        <taxon>Methanobacteriati</taxon>
        <taxon>Methanobacteriota</taxon>
        <taxon>Stenosarchaea group</taxon>
        <taxon>Methanomicrobia</taxon>
        <taxon>Methanocellales</taxon>
        <taxon>Methanocellaceae</taxon>
        <taxon>Methanooceanicella</taxon>
    </lineage>
</organism>
<comment type="caution">
    <text evidence="1">The sequence shown here is derived from an EMBL/GenBank/DDBJ whole genome shotgun (WGS) entry which is preliminary data.</text>
</comment>
<dbReference type="RefSeq" id="WP_230741402.1">
    <property type="nucleotide sequence ID" value="NZ_PGCK01000004.1"/>
</dbReference>
<dbReference type="Proteomes" id="UP001320159">
    <property type="component" value="Unassembled WGS sequence"/>
</dbReference>
<protein>
    <recommendedName>
        <fullName evidence="3">DUF3108 domain-containing protein</fullName>
    </recommendedName>
</protein>
<gene>
    <name evidence="1" type="ORF">CUJ83_06080</name>
</gene>
<name>A0AAP2W6S5_9EURY</name>